<dbReference type="GO" id="GO:0031402">
    <property type="term" value="F:sodium ion binding"/>
    <property type="evidence" value="ECO:0007669"/>
    <property type="project" value="UniProtKB-UniRule"/>
</dbReference>
<keyword evidence="17" id="KW-1185">Reference proteome</keyword>
<feature type="transmembrane region" description="Helical" evidence="14">
    <location>
        <begin position="300"/>
        <end position="324"/>
    </location>
</feature>
<dbReference type="InterPro" id="IPR001734">
    <property type="entry name" value="Na/solute_symporter"/>
</dbReference>
<evidence type="ECO:0000256" key="4">
    <source>
        <dbReference type="ARBA" id="ARBA00022475"/>
    </source>
</evidence>
<comment type="function">
    <text evidence="14">Catalyzes the sodium-dependent uptake of extracellular L-proline.</text>
</comment>
<keyword evidence="7 14" id="KW-1133">Transmembrane helix</keyword>
<keyword evidence="11 14" id="KW-0739">Sodium transport</keyword>
<evidence type="ECO:0000256" key="5">
    <source>
        <dbReference type="ARBA" id="ARBA00022692"/>
    </source>
</evidence>
<organism evidence="16 17">
    <name type="scientific">Bifidobacterium margollesii</name>
    <dbReference type="NCBI Taxonomy" id="2020964"/>
    <lineage>
        <taxon>Bacteria</taxon>
        <taxon>Bacillati</taxon>
        <taxon>Actinomycetota</taxon>
        <taxon>Actinomycetes</taxon>
        <taxon>Bifidobacteriales</taxon>
        <taxon>Bifidobacteriaceae</taxon>
        <taxon>Bifidobacterium</taxon>
    </lineage>
</organism>
<dbReference type="AlphaFoldDB" id="A0A2N5J7T6"/>
<dbReference type="NCBIfam" id="TIGR00813">
    <property type="entry name" value="sss"/>
    <property type="match status" value="1"/>
</dbReference>
<gene>
    <name evidence="16" type="ORF">Uis1B_1940</name>
</gene>
<dbReference type="GO" id="GO:0015824">
    <property type="term" value="P:proline transport"/>
    <property type="evidence" value="ECO:0007669"/>
    <property type="project" value="UniProtKB-UniRule"/>
</dbReference>
<evidence type="ECO:0000256" key="11">
    <source>
        <dbReference type="ARBA" id="ARBA00023201"/>
    </source>
</evidence>
<dbReference type="GO" id="GO:0005886">
    <property type="term" value="C:plasma membrane"/>
    <property type="evidence" value="ECO:0007669"/>
    <property type="project" value="UniProtKB-SubCell"/>
</dbReference>
<evidence type="ECO:0000256" key="9">
    <source>
        <dbReference type="ARBA" id="ARBA00023065"/>
    </source>
</evidence>
<evidence type="ECO:0000256" key="1">
    <source>
        <dbReference type="ARBA" id="ARBA00004651"/>
    </source>
</evidence>
<feature type="transmembrane region" description="Helical" evidence="14">
    <location>
        <begin position="127"/>
        <end position="151"/>
    </location>
</feature>
<evidence type="ECO:0000256" key="7">
    <source>
        <dbReference type="ARBA" id="ARBA00022989"/>
    </source>
</evidence>
<keyword evidence="3 14" id="KW-0813">Transport</keyword>
<evidence type="ECO:0000256" key="14">
    <source>
        <dbReference type="RuleBase" id="RU366012"/>
    </source>
</evidence>
<feature type="transmembrane region" description="Helical" evidence="14">
    <location>
        <begin position="336"/>
        <end position="361"/>
    </location>
</feature>
<evidence type="ECO:0000313" key="16">
    <source>
        <dbReference type="EMBL" id="PLS30270.1"/>
    </source>
</evidence>
<name>A0A2N5J7T6_9BIFI</name>
<dbReference type="InterPro" id="IPR038377">
    <property type="entry name" value="Na/Glc_symporter_sf"/>
</dbReference>
<feature type="transmembrane region" description="Helical" evidence="14">
    <location>
        <begin position="263"/>
        <end position="288"/>
    </location>
</feature>
<keyword evidence="4 14" id="KW-1003">Cell membrane</keyword>
<comment type="subcellular location">
    <subcellularLocation>
        <location evidence="1 14">Cell membrane</location>
        <topology evidence="1 14">Multi-pass membrane protein</topology>
    </subcellularLocation>
</comment>
<protein>
    <recommendedName>
        <fullName evidence="14">Sodium/proline symporter</fullName>
    </recommendedName>
    <alternativeName>
        <fullName evidence="14">Proline permease</fullName>
    </alternativeName>
</protein>
<feature type="transmembrane region" description="Helical" evidence="14">
    <location>
        <begin position="427"/>
        <end position="446"/>
    </location>
</feature>
<keyword evidence="6 14" id="KW-0769">Symport</keyword>
<dbReference type="GO" id="GO:0005298">
    <property type="term" value="F:proline:sodium symporter activity"/>
    <property type="evidence" value="ECO:0007669"/>
    <property type="project" value="UniProtKB-UniRule"/>
</dbReference>
<evidence type="ECO:0000256" key="15">
    <source>
        <dbReference type="SAM" id="MobiDB-lite"/>
    </source>
</evidence>
<dbReference type="PROSITE" id="PS50283">
    <property type="entry name" value="NA_SOLUT_SYMP_3"/>
    <property type="match status" value="1"/>
</dbReference>
<dbReference type="OrthoDB" id="9789704at2"/>
<dbReference type="InterPro" id="IPR050277">
    <property type="entry name" value="Sodium:Solute_Symporter"/>
</dbReference>
<evidence type="ECO:0000256" key="12">
    <source>
        <dbReference type="ARBA" id="ARBA00033708"/>
    </source>
</evidence>
<feature type="transmembrane region" description="Helical" evidence="14">
    <location>
        <begin position="6"/>
        <end position="26"/>
    </location>
</feature>
<evidence type="ECO:0000313" key="17">
    <source>
        <dbReference type="Proteomes" id="UP000235050"/>
    </source>
</evidence>
<keyword evidence="9 14" id="KW-0406">Ion transport</keyword>
<evidence type="ECO:0000256" key="6">
    <source>
        <dbReference type="ARBA" id="ARBA00022847"/>
    </source>
</evidence>
<dbReference type="Gene3D" id="1.20.1730.10">
    <property type="entry name" value="Sodium/glucose cotransporter"/>
    <property type="match status" value="1"/>
</dbReference>
<dbReference type="Proteomes" id="UP000235050">
    <property type="component" value="Unassembled WGS sequence"/>
</dbReference>
<dbReference type="PANTHER" id="PTHR48086">
    <property type="entry name" value="SODIUM/PROLINE SYMPORTER-RELATED"/>
    <property type="match status" value="1"/>
</dbReference>
<keyword evidence="14" id="KW-0029">Amino-acid transport</keyword>
<dbReference type="EMBL" id="NMWU01000037">
    <property type="protein sequence ID" value="PLS30270.1"/>
    <property type="molecule type" value="Genomic_DNA"/>
</dbReference>
<feature type="transmembrane region" description="Helical" evidence="14">
    <location>
        <begin position="196"/>
        <end position="215"/>
    </location>
</feature>
<reference evidence="16 17" key="1">
    <citation type="submission" date="2017-07" db="EMBL/GenBank/DDBJ databases">
        <title>Bifidobacterium novel species.</title>
        <authorList>
            <person name="Lugli G.A."/>
            <person name="Milani C."/>
            <person name="Duranti S."/>
            <person name="Mangifesta M."/>
        </authorList>
    </citation>
    <scope>NUCLEOTIDE SEQUENCE [LARGE SCALE GENOMIC DNA]</scope>
    <source>
        <strain evidence="17">Uis1B</strain>
    </source>
</reference>
<dbReference type="PANTHER" id="PTHR48086:SF3">
    <property type="entry name" value="SODIUM_PROLINE SYMPORTER"/>
    <property type="match status" value="1"/>
</dbReference>
<feature type="transmembrane region" description="Helical" evidence="14">
    <location>
        <begin position="70"/>
        <end position="93"/>
    </location>
</feature>
<evidence type="ECO:0000256" key="2">
    <source>
        <dbReference type="ARBA" id="ARBA00006434"/>
    </source>
</evidence>
<proteinExistence type="inferred from homology"/>
<dbReference type="InterPro" id="IPR011851">
    <property type="entry name" value="Na/Pro_symporter"/>
</dbReference>
<sequence length="557" mass="59642">MHTSDIWVFLAMVLYFAAMLSVGFFYSKRSNSSASQYFAGGRGVGPWLTALSAEASDMSGWLLMGLPGLAYFTGIADAGWTALGLALGTYLNWKIVAKRLRRYSVAAGNAITLPDYFSKRFGDTRNILSTIAALIIIVFFAVYVGSCFVTVGKLFDTLFGLDYHLMMILGAIVVFAYTVIGGYLSVVVTDFIQGMLMFFALAVVCVGTVVNAGGIEHVAAFLADIPGYLSANHTASPILDPATGAQMTANGAPLFGNPADFDIITIISLLAWGLGYFGMPQVLVRFLSIRDAEEIRQSRIIATVWVVVSLGCAIAIGMFGRAMLPTQFGTQVAAESVFIVLSQILLPSFVCGVVVSGIFAASMSSSSSYMIIAGSAVAENIYRGIFKRNATDRQVMWVARITILTVFLFGCIIAADQNSSIFQIVSYAWAGLGASFGPLMLFSLYWRRANRQGAVAGMAAGAITVFAWNLFVKPLGGVFGIYELLPAFIVSALAIVIVSMLTEAPGREITDVFDHYMDEDTNVGELLEEHAVRSDASVRSDAPVRSGAQAADGDQSI</sequence>
<evidence type="ECO:0000256" key="10">
    <source>
        <dbReference type="ARBA" id="ARBA00023136"/>
    </source>
</evidence>
<accession>A0A2N5J7T6</accession>
<feature type="region of interest" description="Disordered" evidence="15">
    <location>
        <begin position="534"/>
        <end position="557"/>
    </location>
</feature>
<feature type="transmembrane region" description="Helical" evidence="14">
    <location>
        <begin position="484"/>
        <end position="502"/>
    </location>
</feature>
<evidence type="ECO:0000256" key="13">
    <source>
        <dbReference type="RuleBase" id="RU362091"/>
    </source>
</evidence>
<dbReference type="Pfam" id="PF00474">
    <property type="entry name" value="SSF"/>
    <property type="match status" value="1"/>
</dbReference>
<comment type="similarity">
    <text evidence="2 13">Belongs to the sodium:solute symporter (SSF) (TC 2.A.21) family.</text>
</comment>
<keyword evidence="8 14" id="KW-0915">Sodium</keyword>
<keyword evidence="10 14" id="KW-0472">Membrane</keyword>
<comment type="caution">
    <text evidence="16">The sequence shown here is derived from an EMBL/GenBank/DDBJ whole genome shotgun (WGS) entry which is preliminary data.</text>
</comment>
<feature type="transmembrane region" description="Helical" evidence="14">
    <location>
        <begin position="453"/>
        <end position="472"/>
    </location>
</feature>
<feature type="transmembrane region" description="Helical" evidence="14">
    <location>
        <begin position="397"/>
        <end position="415"/>
    </location>
</feature>
<dbReference type="CDD" id="cd11475">
    <property type="entry name" value="SLC5sbd_PutP"/>
    <property type="match status" value="1"/>
</dbReference>
<keyword evidence="5 14" id="KW-0812">Transmembrane</keyword>
<evidence type="ECO:0000256" key="8">
    <source>
        <dbReference type="ARBA" id="ARBA00023053"/>
    </source>
</evidence>
<dbReference type="NCBIfam" id="TIGR02121">
    <property type="entry name" value="Na_Pro_sym"/>
    <property type="match status" value="1"/>
</dbReference>
<comment type="catalytic activity">
    <reaction evidence="12">
        <text>L-proline(in) + Na(+)(in) = L-proline(out) + Na(+)(out)</text>
        <dbReference type="Rhea" id="RHEA:28967"/>
        <dbReference type="ChEBI" id="CHEBI:29101"/>
        <dbReference type="ChEBI" id="CHEBI:60039"/>
    </reaction>
</comment>
<feature type="transmembrane region" description="Helical" evidence="14">
    <location>
        <begin position="163"/>
        <end position="184"/>
    </location>
</feature>
<evidence type="ECO:0000256" key="3">
    <source>
        <dbReference type="ARBA" id="ARBA00022448"/>
    </source>
</evidence>
<dbReference type="RefSeq" id="WP_101617935.1">
    <property type="nucleotide sequence ID" value="NZ_NMWU01000037.1"/>
</dbReference>